<dbReference type="AlphaFoldDB" id="A0A1R3KEI8"/>
<feature type="region of interest" description="Disordered" evidence="1">
    <location>
        <begin position="50"/>
        <end position="75"/>
    </location>
</feature>
<feature type="compositionally biased region" description="Basic and acidic residues" evidence="1">
    <location>
        <begin position="50"/>
        <end position="70"/>
    </location>
</feature>
<dbReference type="Gramene" id="OMP05517">
    <property type="protein sequence ID" value="OMP05517"/>
    <property type="gene ID" value="CCACVL1_01873"/>
</dbReference>
<accession>A0A1R3KEI8</accession>
<dbReference type="OrthoDB" id="912587at2759"/>
<evidence type="ECO:0000313" key="2">
    <source>
        <dbReference type="EMBL" id="OMP05517.1"/>
    </source>
</evidence>
<protein>
    <submittedName>
        <fullName evidence="2">Uncharacterized protein</fullName>
    </submittedName>
</protein>
<name>A0A1R3KEI8_COCAP</name>
<comment type="caution">
    <text evidence="2">The sequence shown here is derived from an EMBL/GenBank/DDBJ whole genome shotgun (WGS) entry which is preliminary data.</text>
</comment>
<organism evidence="2 3">
    <name type="scientific">Corchorus capsularis</name>
    <name type="common">Jute</name>
    <dbReference type="NCBI Taxonomy" id="210143"/>
    <lineage>
        <taxon>Eukaryota</taxon>
        <taxon>Viridiplantae</taxon>
        <taxon>Streptophyta</taxon>
        <taxon>Embryophyta</taxon>
        <taxon>Tracheophyta</taxon>
        <taxon>Spermatophyta</taxon>
        <taxon>Magnoliopsida</taxon>
        <taxon>eudicotyledons</taxon>
        <taxon>Gunneridae</taxon>
        <taxon>Pentapetalae</taxon>
        <taxon>rosids</taxon>
        <taxon>malvids</taxon>
        <taxon>Malvales</taxon>
        <taxon>Malvaceae</taxon>
        <taxon>Grewioideae</taxon>
        <taxon>Apeibeae</taxon>
        <taxon>Corchorus</taxon>
    </lineage>
</organism>
<dbReference type="EMBL" id="AWWV01005320">
    <property type="protein sequence ID" value="OMP05517.1"/>
    <property type="molecule type" value="Genomic_DNA"/>
</dbReference>
<evidence type="ECO:0000256" key="1">
    <source>
        <dbReference type="SAM" id="MobiDB-lite"/>
    </source>
</evidence>
<reference evidence="2 3" key="1">
    <citation type="submission" date="2013-09" db="EMBL/GenBank/DDBJ databases">
        <title>Corchorus capsularis genome sequencing.</title>
        <authorList>
            <person name="Alam M."/>
            <person name="Haque M.S."/>
            <person name="Islam M.S."/>
            <person name="Emdad E.M."/>
            <person name="Islam M.M."/>
            <person name="Ahmed B."/>
            <person name="Halim A."/>
            <person name="Hossen Q.M.M."/>
            <person name="Hossain M.Z."/>
            <person name="Ahmed R."/>
            <person name="Khan M.M."/>
            <person name="Islam R."/>
            <person name="Rashid M.M."/>
            <person name="Khan S.A."/>
            <person name="Rahman M.S."/>
            <person name="Alam M."/>
        </authorList>
    </citation>
    <scope>NUCLEOTIDE SEQUENCE [LARGE SCALE GENOMIC DNA]</scope>
    <source>
        <strain evidence="3">cv. CVL-1</strain>
        <tissue evidence="2">Whole seedling</tissue>
    </source>
</reference>
<keyword evidence="3" id="KW-1185">Reference proteome</keyword>
<sequence length="132" mass="15099">MELHRKILIDGGGVNAIDIERKPLPTLVYLEETSTPPYFQSRNYDAYHGRNDAPRTYHGLEDKHGEHGKDVQGLQGSMKMHEDHEDIDNHVSSTKKMPFDPLKMLIGPMTRARAKRFKVALMGLVQTHLEDH</sequence>
<gene>
    <name evidence="2" type="ORF">CCACVL1_01873</name>
</gene>
<dbReference type="Proteomes" id="UP000188268">
    <property type="component" value="Unassembled WGS sequence"/>
</dbReference>
<proteinExistence type="predicted"/>
<evidence type="ECO:0000313" key="3">
    <source>
        <dbReference type="Proteomes" id="UP000188268"/>
    </source>
</evidence>